<name>A0A841AZN3_9PSEU</name>
<reference evidence="4 5" key="1">
    <citation type="submission" date="2020-08" db="EMBL/GenBank/DDBJ databases">
        <title>Sequencing the genomes of 1000 actinobacteria strains.</title>
        <authorList>
            <person name="Klenk H.-P."/>
        </authorList>
    </citation>
    <scope>NUCLEOTIDE SEQUENCE [LARGE SCALE GENOMIC DNA]</scope>
    <source>
        <strain evidence="4 5">DSM 45272</strain>
    </source>
</reference>
<comment type="caution">
    <text evidence="4">The sequence shown here is derived from an EMBL/GenBank/DDBJ whole genome shotgun (WGS) entry which is preliminary data.</text>
</comment>
<evidence type="ECO:0000256" key="1">
    <source>
        <dbReference type="SAM" id="Phobius"/>
    </source>
</evidence>
<dbReference type="AlphaFoldDB" id="A0A841AZN3"/>
<dbReference type="Proteomes" id="UP000580861">
    <property type="component" value="Unassembled WGS sequence"/>
</dbReference>
<accession>A0A841AZN3</accession>
<dbReference type="EMBL" id="JACHMX010000001">
    <property type="protein sequence ID" value="MBB5852091.1"/>
    <property type="molecule type" value="Genomic_DNA"/>
</dbReference>
<dbReference type="InterPro" id="IPR052336">
    <property type="entry name" value="MlaD_Phospholipid_Transporter"/>
</dbReference>
<dbReference type="GO" id="GO:0051701">
    <property type="term" value="P:biological process involved in interaction with host"/>
    <property type="evidence" value="ECO:0007669"/>
    <property type="project" value="TreeGrafter"/>
</dbReference>
<sequence length="418" mass="43743">MRRRGEPGLAALAWRGVTGLVVGVVVIVLVIAYGAGALSADPAVTSDIPGQSVGVLERSTVEYRGAVVGTVEEVRSDRQGTRLTLRMFPDQLENIPAGVRTRILPRTLFGDQYIDLVPPDRPGAGRLSTDEPIPADTSGETVELYTAFKRLFSVLQAVQPAKINTALTAVSEALSGRGAELGELIDQAHELTADAPALLATFGDTLGFVSDLSEQLGEVAPEGIQALENAIVLSQDLVRQKGNIQALLTGGLELMGQGRQLLGDNADRVIRLVDKGGEVTGALADNAKGITELYGSFGRLMTNIAGVVGDGRTLPVDLDVTLDGTRPYTSADCPRYGELTGPNCGPAPERPREEPRAVVVPPIFGGASGPVGSDVEAKSLTRFADRLAGRLRPDPGTRTGILGVLAGPILRGAEVPVP</sequence>
<evidence type="ECO:0000313" key="4">
    <source>
        <dbReference type="EMBL" id="MBB5852091.1"/>
    </source>
</evidence>
<dbReference type="InterPro" id="IPR003399">
    <property type="entry name" value="Mce/MlaD"/>
</dbReference>
<feature type="domain" description="Mammalian cell entry C-terminal" evidence="3">
    <location>
        <begin position="125"/>
        <end position="342"/>
    </location>
</feature>
<dbReference type="InterPro" id="IPR024516">
    <property type="entry name" value="Mce_C"/>
</dbReference>
<proteinExistence type="predicted"/>
<dbReference type="Pfam" id="PF11887">
    <property type="entry name" value="Mce4_CUP1"/>
    <property type="match status" value="1"/>
</dbReference>
<evidence type="ECO:0000259" key="2">
    <source>
        <dbReference type="Pfam" id="PF02470"/>
    </source>
</evidence>
<keyword evidence="1" id="KW-1133">Transmembrane helix</keyword>
<feature type="transmembrane region" description="Helical" evidence="1">
    <location>
        <begin position="12"/>
        <end position="35"/>
    </location>
</feature>
<dbReference type="PANTHER" id="PTHR33371">
    <property type="entry name" value="INTERMEMBRANE PHOSPHOLIPID TRANSPORT SYSTEM BINDING PROTEIN MLAD-RELATED"/>
    <property type="match status" value="1"/>
</dbReference>
<protein>
    <submittedName>
        <fullName evidence="4">Virulence factor Mce-like protein</fullName>
    </submittedName>
</protein>
<evidence type="ECO:0000259" key="3">
    <source>
        <dbReference type="Pfam" id="PF11887"/>
    </source>
</evidence>
<dbReference type="PANTHER" id="PTHR33371:SF19">
    <property type="entry name" value="MCE-FAMILY PROTEIN MCE4A"/>
    <property type="match status" value="1"/>
</dbReference>
<organism evidence="4 5">
    <name type="scientific">Amycolatopsis umgeniensis</name>
    <dbReference type="NCBI Taxonomy" id="336628"/>
    <lineage>
        <taxon>Bacteria</taxon>
        <taxon>Bacillati</taxon>
        <taxon>Actinomycetota</taxon>
        <taxon>Actinomycetes</taxon>
        <taxon>Pseudonocardiales</taxon>
        <taxon>Pseudonocardiaceae</taxon>
        <taxon>Amycolatopsis</taxon>
    </lineage>
</organism>
<dbReference type="GO" id="GO:0005576">
    <property type="term" value="C:extracellular region"/>
    <property type="evidence" value="ECO:0007669"/>
    <property type="project" value="TreeGrafter"/>
</dbReference>
<feature type="domain" description="Mce/MlaD" evidence="2">
    <location>
        <begin position="52"/>
        <end position="119"/>
    </location>
</feature>
<keyword evidence="1" id="KW-0472">Membrane</keyword>
<gene>
    <name evidence="4" type="ORF">HDA45_002178</name>
</gene>
<dbReference type="Pfam" id="PF02470">
    <property type="entry name" value="MlaD"/>
    <property type="match status" value="1"/>
</dbReference>
<evidence type="ECO:0000313" key="5">
    <source>
        <dbReference type="Proteomes" id="UP000580861"/>
    </source>
</evidence>
<keyword evidence="1" id="KW-0812">Transmembrane</keyword>
<keyword evidence="5" id="KW-1185">Reference proteome</keyword>
<dbReference type="RefSeq" id="WP_184894300.1">
    <property type="nucleotide sequence ID" value="NZ_JACHMX010000001.1"/>
</dbReference>